<dbReference type="GO" id="GO:0008113">
    <property type="term" value="F:peptide-methionine (S)-S-oxide reductase activity"/>
    <property type="evidence" value="ECO:0007669"/>
    <property type="project" value="UniProtKB-UniRule"/>
</dbReference>
<feature type="domain" description="Peptide methionine sulphoxide reductase MsrA" evidence="6">
    <location>
        <begin position="57"/>
        <end position="207"/>
    </location>
</feature>
<evidence type="ECO:0000313" key="7">
    <source>
        <dbReference type="EMBL" id="GHA80659.1"/>
    </source>
</evidence>
<dbReference type="Pfam" id="PF01625">
    <property type="entry name" value="PMSR"/>
    <property type="match status" value="1"/>
</dbReference>
<comment type="caution">
    <text evidence="7">The sequence shown here is derived from an EMBL/GenBank/DDBJ whole genome shotgun (WGS) entry which is preliminary data.</text>
</comment>
<dbReference type="AlphaFoldDB" id="A0A918T2T5"/>
<evidence type="ECO:0000256" key="4">
    <source>
        <dbReference type="HAMAP-Rule" id="MF_01401"/>
    </source>
</evidence>
<accession>A0A918T2T5</accession>
<feature type="signal peptide" evidence="5">
    <location>
        <begin position="1"/>
        <end position="36"/>
    </location>
</feature>
<dbReference type="PROSITE" id="PS51257">
    <property type="entry name" value="PROKAR_LIPOPROTEIN"/>
    <property type="match status" value="1"/>
</dbReference>
<evidence type="ECO:0000256" key="5">
    <source>
        <dbReference type="SAM" id="SignalP"/>
    </source>
</evidence>
<evidence type="ECO:0000256" key="2">
    <source>
        <dbReference type="ARBA" id="ARBA00047806"/>
    </source>
</evidence>
<protein>
    <recommendedName>
        <fullName evidence="4">Peptide methionine sulfoxide reductase MsrA</fullName>
        <shortName evidence="4">Protein-methionine-S-oxide reductase</shortName>
        <ecNumber evidence="4">1.8.4.11</ecNumber>
    </recommendedName>
    <alternativeName>
        <fullName evidence="4">Peptide-methionine (S)-S-oxide reductase</fullName>
        <shortName evidence="4">Peptide Met(O) reductase</shortName>
    </alternativeName>
</protein>
<evidence type="ECO:0000259" key="6">
    <source>
        <dbReference type="Pfam" id="PF01625"/>
    </source>
</evidence>
<reference evidence="7" key="1">
    <citation type="journal article" date="2014" name="Int. J. Syst. Evol. Microbiol.">
        <title>Complete genome sequence of Corynebacterium casei LMG S-19264T (=DSM 44701T), isolated from a smear-ripened cheese.</title>
        <authorList>
            <consortium name="US DOE Joint Genome Institute (JGI-PGF)"/>
            <person name="Walter F."/>
            <person name="Albersmeier A."/>
            <person name="Kalinowski J."/>
            <person name="Ruckert C."/>
        </authorList>
    </citation>
    <scope>NUCLEOTIDE SEQUENCE</scope>
    <source>
        <strain evidence="7">KCTC 23077</strain>
    </source>
</reference>
<evidence type="ECO:0000256" key="3">
    <source>
        <dbReference type="ARBA" id="ARBA00048782"/>
    </source>
</evidence>
<dbReference type="Proteomes" id="UP000646426">
    <property type="component" value="Unassembled WGS sequence"/>
</dbReference>
<gene>
    <name evidence="4 7" type="primary">msrA</name>
    <name evidence="7" type="ORF">GCM10007067_18200</name>
</gene>
<feature type="chain" id="PRO_5037573643" description="Peptide methionine sulfoxide reductase MsrA" evidence="5">
    <location>
        <begin position="37"/>
        <end position="227"/>
    </location>
</feature>
<evidence type="ECO:0000313" key="8">
    <source>
        <dbReference type="Proteomes" id="UP000646426"/>
    </source>
</evidence>
<feature type="active site" evidence="4">
    <location>
        <position position="63"/>
    </location>
</feature>
<keyword evidence="8" id="KW-1185">Reference proteome</keyword>
<organism evidence="7 8">
    <name type="scientific">Cognatilysobacter bugurensis</name>
    <dbReference type="NCBI Taxonomy" id="543356"/>
    <lineage>
        <taxon>Bacteria</taxon>
        <taxon>Pseudomonadati</taxon>
        <taxon>Pseudomonadota</taxon>
        <taxon>Gammaproteobacteria</taxon>
        <taxon>Lysobacterales</taxon>
        <taxon>Lysobacteraceae</taxon>
        <taxon>Cognatilysobacter</taxon>
    </lineage>
</organism>
<dbReference type="InterPro" id="IPR036509">
    <property type="entry name" value="Met_Sox_Rdtase_MsrA_sf"/>
</dbReference>
<keyword evidence="5" id="KW-0732">Signal</keyword>
<dbReference type="EC" id="1.8.4.11" evidence="4"/>
<proteinExistence type="inferred from homology"/>
<name>A0A918T2T5_9GAMM</name>
<dbReference type="NCBIfam" id="TIGR00401">
    <property type="entry name" value="msrA"/>
    <property type="match status" value="1"/>
</dbReference>
<dbReference type="InterPro" id="IPR002569">
    <property type="entry name" value="Met_Sox_Rdtase_MsrA_dom"/>
</dbReference>
<dbReference type="PANTHER" id="PTHR43774">
    <property type="entry name" value="PEPTIDE METHIONINE SULFOXIDE REDUCTASE"/>
    <property type="match status" value="1"/>
</dbReference>
<evidence type="ECO:0000256" key="1">
    <source>
        <dbReference type="ARBA" id="ARBA00023002"/>
    </source>
</evidence>
<comment type="similarity">
    <text evidence="4">Belongs to the MsrA Met sulfoxide reductase family.</text>
</comment>
<sequence>MSDTTRSTAPRWPQRVLRFSPALGAALMFVTLGACAQSDSAQRAAPAKPAAPSTAVAVFAGGCFWCMEPPYDKLPGVISTTSGYIGGKAGDATYERVSSGTTDHIEAVQVRYDPSKVDYQTLLNVFWRNIDPVAVNRQFCDAGPQYRSAIFYGNAEQKRLAEATKGGLQASGRFDRPIATEILASTRFYPAEDYHQDYYVKNPKRYKFYRWNCGRDQRLEQVWGAAK</sequence>
<dbReference type="HAMAP" id="MF_01401">
    <property type="entry name" value="MsrA"/>
    <property type="match status" value="1"/>
</dbReference>
<comment type="function">
    <text evidence="4">Has an important function as a repair enzyme for proteins that have been inactivated by oxidation. Catalyzes the reversible oxidation-reduction of methionine sulfoxide in proteins to methionine.</text>
</comment>
<dbReference type="RefSeq" id="WP_229792427.1">
    <property type="nucleotide sequence ID" value="NZ_BMYD01000002.1"/>
</dbReference>
<keyword evidence="1 4" id="KW-0560">Oxidoreductase</keyword>
<reference evidence="7" key="2">
    <citation type="submission" date="2020-09" db="EMBL/GenBank/DDBJ databases">
        <authorList>
            <person name="Sun Q."/>
            <person name="Kim S."/>
        </authorList>
    </citation>
    <scope>NUCLEOTIDE SEQUENCE</scope>
    <source>
        <strain evidence="7">KCTC 23077</strain>
    </source>
</reference>
<dbReference type="Gene3D" id="3.30.1060.10">
    <property type="entry name" value="Peptide methionine sulphoxide reductase MsrA"/>
    <property type="match status" value="1"/>
</dbReference>
<dbReference type="PANTHER" id="PTHR43774:SF1">
    <property type="entry name" value="PEPTIDE METHIONINE SULFOXIDE REDUCTASE MSRA 2"/>
    <property type="match status" value="1"/>
</dbReference>
<dbReference type="EMBL" id="BMYD01000002">
    <property type="protein sequence ID" value="GHA80659.1"/>
    <property type="molecule type" value="Genomic_DNA"/>
</dbReference>
<comment type="catalytic activity">
    <reaction evidence="3 4">
        <text>[thioredoxin]-disulfide + L-methionine + H2O = L-methionine (S)-S-oxide + [thioredoxin]-dithiol</text>
        <dbReference type="Rhea" id="RHEA:19993"/>
        <dbReference type="Rhea" id="RHEA-COMP:10698"/>
        <dbReference type="Rhea" id="RHEA-COMP:10700"/>
        <dbReference type="ChEBI" id="CHEBI:15377"/>
        <dbReference type="ChEBI" id="CHEBI:29950"/>
        <dbReference type="ChEBI" id="CHEBI:50058"/>
        <dbReference type="ChEBI" id="CHEBI:57844"/>
        <dbReference type="ChEBI" id="CHEBI:58772"/>
        <dbReference type="EC" id="1.8.4.11"/>
    </reaction>
</comment>
<comment type="catalytic activity">
    <reaction evidence="2 4">
        <text>L-methionyl-[protein] + [thioredoxin]-disulfide + H2O = L-methionyl-(S)-S-oxide-[protein] + [thioredoxin]-dithiol</text>
        <dbReference type="Rhea" id="RHEA:14217"/>
        <dbReference type="Rhea" id="RHEA-COMP:10698"/>
        <dbReference type="Rhea" id="RHEA-COMP:10700"/>
        <dbReference type="Rhea" id="RHEA-COMP:12313"/>
        <dbReference type="Rhea" id="RHEA-COMP:12315"/>
        <dbReference type="ChEBI" id="CHEBI:15377"/>
        <dbReference type="ChEBI" id="CHEBI:16044"/>
        <dbReference type="ChEBI" id="CHEBI:29950"/>
        <dbReference type="ChEBI" id="CHEBI:44120"/>
        <dbReference type="ChEBI" id="CHEBI:50058"/>
        <dbReference type="EC" id="1.8.4.11"/>
    </reaction>
</comment>
<dbReference type="SUPFAM" id="SSF55068">
    <property type="entry name" value="Peptide methionine sulfoxide reductase"/>
    <property type="match status" value="1"/>
</dbReference>